<dbReference type="OrthoDB" id="9814270at2"/>
<reference evidence="2 3" key="1">
    <citation type="submission" date="2016-10" db="EMBL/GenBank/DDBJ databases">
        <title>Systematic genetic and metabolomic analysis of Xenorhabdus and Photorhabdus spp., highlights the requirements for a dual symbiotic and pathogenic life style.</title>
        <authorList>
            <person name="Tobias N.J."/>
            <person name="Wolff H."/>
            <person name="Djahanschiri B."/>
            <person name="Pidot S.J."/>
            <person name="Stinear T.P."/>
            <person name="Ebersberger I."/>
            <person name="Bode H.B."/>
        </authorList>
    </citation>
    <scope>NUCLEOTIDE SEQUENCE [LARGE SCALE GENOMIC DNA]</scope>
    <source>
        <strain evidence="2 3">DSM 22392</strain>
    </source>
</reference>
<dbReference type="STRING" id="351656.Xvie_01204"/>
<dbReference type="GO" id="GO:0046872">
    <property type="term" value="F:metal ion binding"/>
    <property type="evidence" value="ECO:0007669"/>
    <property type="project" value="UniProtKB-KW"/>
</dbReference>
<dbReference type="RefSeq" id="WP_086108429.1">
    <property type="nucleotide sequence ID" value="NZ_CAWNGD010000084.1"/>
</dbReference>
<keyword evidence="3" id="KW-1185">Reference proteome</keyword>
<name>A0A1Y2SG70_9GAMM</name>
<accession>A0A1Y2SG70</accession>
<dbReference type="EMBL" id="MUBJ01000004">
    <property type="protein sequence ID" value="OTA17352.1"/>
    <property type="molecule type" value="Genomic_DNA"/>
</dbReference>
<dbReference type="PRINTS" id="PR00119">
    <property type="entry name" value="CATATPASE"/>
</dbReference>
<protein>
    <submittedName>
        <fullName evidence="2">Magnesium ion-transporting ATPase E1-E2 family protein</fullName>
    </submittedName>
</protein>
<evidence type="ECO:0000313" key="3">
    <source>
        <dbReference type="Proteomes" id="UP000194350"/>
    </source>
</evidence>
<dbReference type="Proteomes" id="UP000194350">
    <property type="component" value="Unassembled WGS sequence"/>
</dbReference>
<dbReference type="AlphaFoldDB" id="A0A1Y2SG70"/>
<dbReference type="InterPro" id="IPR036412">
    <property type="entry name" value="HAD-like_sf"/>
</dbReference>
<comment type="caution">
    <text evidence="2">The sequence shown here is derived from an EMBL/GenBank/DDBJ whole genome shotgun (WGS) entry which is preliminary data.</text>
</comment>
<dbReference type="SUPFAM" id="SSF56784">
    <property type="entry name" value="HAD-like"/>
    <property type="match status" value="1"/>
</dbReference>
<sequence length="63" mass="6866">MIGFLEDGINDKPALWDAGVGILVNIGTNIAKEVADLILFEKNLMVLGRELRKVKRLGISSSI</sequence>
<proteinExistence type="predicted"/>
<dbReference type="InterPro" id="IPR023214">
    <property type="entry name" value="HAD_sf"/>
</dbReference>
<organism evidence="2 3">
    <name type="scientific">Xenorhabdus vietnamensis</name>
    <dbReference type="NCBI Taxonomy" id="351656"/>
    <lineage>
        <taxon>Bacteria</taxon>
        <taxon>Pseudomonadati</taxon>
        <taxon>Pseudomonadota</taxon>
        <taxon>Gammaproteobacteria</taxon>
        <taxon>Enterobacterales</taxon>
        <taxon>Morganellaceae</taxon>
        <taxon>Xenorhabdus</taxon>
    </lineage>
</organism>
<dbReference type="Gene3D" id="3.40.50.1000">
    <property type="entry name" value="HAD superfamily/HAD-like"/>
    <property type="match status" value="1"/>
</dbReference>
<evidence type="ECO:0000256" key="1">
    <source>
        <dbReference type="ARBA" id="ARBA00022723"/>
    </source>
</evidence>
<keyword evidence="1" id="KW-0479">Metal-binding</keyword>
<gene>
    <name evidence="2" type="ORF">Xvie_01204</name>
</gene>
<evidence type="ECO:0000313" key="2">
    <source>
        <dbReference type="EMBL" id="OTA17352.1"/>
    </source>
</evidence>